<evidence type="ECO:0000256" key="1">
    <source>
        <dbReference type="SAM" id="SignalP"/>
    </source>
</evidence>
<organism evidence="2 3">
    <name type="scientific">Bordetella genomosp. 7</name>
    <dbReference type="NCBI Taxonomy" id="1416805"/>
    <lineage>
        <taxon>Bacteria</taxon>
        <taxon>Pseudomonadati</taxon>
        <taxon>Pseudomonadota</taxon>
        <taxon>Betaproteobacteria</taxon>
        <taxon>Burkholderiales</taxon>
        <taxon>Alcaligenaceae</taxon>
        <taxon>Bordetella</taxon>
    </lineage>
</organism>
<evidence type="ECO:0000313" key="3">
    <source>
        <dbReference type="Proteomes" id="UP000216947"/>
    </source>
</evidence>
<reference evidence="3" key="1">
    <citation type="submission" date="2017-05" db="EMBL/GenBank/DDBJ databases">
        <title>Complete and WGS of Bordetella genogroups.</title>
        <authorList>
            <person name="Spilker T."/>
            <person name="Lipuma J."/>
        </authorList>
    </citation>
    <scope>NUCLEOTIDE SEQUENCE [LARGE SCALE GENOMIC DNA]</scope>
    <source>
        <strain evidence="3">AU18089</strain>
    </source>
</reference>
<dbReference type="Proteomes" id="UP000216947">
    <property type="component" value="Unassembled WGS sequence"/>
</dbReference>
<evidence type="ECO:0000313" key="2">
    <source>
        <dbReference type="EMBL" id="OZI25095.1"/>
    </source>
</evidence>
<gene>
    <name evidence="2" type="ORF">CAL19_06375</name>
</gene>
<sequence>MLLRYLPGAFALSLLGACASMSQTVATGNDTYRVTYNAGAKWQTWVEVKNIARQQAEAHCESMGRRLSQPRVTSNHATGLLPKEATIDFTCIDKAAPQGNTSGS</sequence>
<dbReference type="PROSITE" id="PS51257">
    <property type="entry name" value="PROKAR_LIPOPROTEIN"/>
    <property type="match status" value="1"/>
</dbReference>
<name>A0A261RJG6_9BORD</name>
<dbReference type="EMBL" id="NEVK01000003">
    <property type="protein sequence ID" value="OZI25095.1"/>
    <property type="molecule type" value="Genomic_DNA"/>
</dbReference>
<evidence type="ECO:0008006" key="4">
    <source>
        <dbReference type="Google" id="ProtNLM"/>
    </source>
</evidence>
<keyword evidence="1" id="KW-0732">Signal</keyword>
<protein>
    <recommendedName>
        <fullName evidence="4">Lipoprotein</fullName>
    </recommendedName>
</protein>
<dbReference type="OrthoDB" id="8637866at2"/>
<keyword evidence="3" id="KW-1185">Reference proteome</keyword>
<feature type="signal peptide" evidence="1">
    <location>
        <begin position="1"/>
        <end position="26"/>
    </location>
</feature>
<dbReference type="RefSeq" id="WP_094796291.1">
    <property type="nucleotide sequence ID" value="NZ_NEVI01000015.1"/>
</dbReference>
<accession>A0A261RJG6</accession>
<comment type="caution">
    <text evidence="2">The sequence shown here is derived from an EMBL/GenBank/DDBJ whole genome shotgun (WGS) entry which is preliminary data.</text>
</comment>
<proteinExistence type="predicted"/>
<dbReference type="AlphaFoldDB" id="A0A261RJG6"/>
<feature type="chain" id="PRO_5012311527" description="Lipoprotein" evidence="1">
    <location>
        <begin position="27"/>
        <end position="104"/>
    </location>
</feature>